<proteinExistence type="predicted"/>
<reference evidence="2 3" key="1">
    <citation type="submission" date="2017-12" db="EMBL/GenBank/DDBJ databases">
        <title>Sequencing, de novo assembly and annotation of complete genome of a new Thraustochytrid species, strain FCC1311.</title>
        <authorList>
            <person name="Sedici K."/>
            <person name="Godart F."/>
            <person name="Aiese Cigliano R."/>
            <person name="Sanseverino W."/>
            <person name="Barakat M."/>
            <person name="Ortet P."/>
            <person name="Marechal E."/>
            <person name="Cagnac O."/>
            <person name="Amato A."/>
        </authorList>
    </citation>
    <scope>NUCLEOTIDE SEQUENCE [LARGE SCALE GENOMIC DNA]</scope>
</reference>
<accession>A0A2R5G9C1</accession>
<dbReference type="PROSITE" id="PS50280">
    <property type="entry name" value="SET"/>
    <property type="match status" value="1"/>
</dbReference>
<dbReference type="InterPro" id="IPR046341">
    <property type="entry name" value="SET_dom_sf"/>
</dbReference>
<keyword evidence="2" id="KW-0489">Methyltransferase</keyword>
<dbReference type="Proteomes" id="UP000241890">
    <property type="component" value="Unassembled WGS sequence"/>
</dbReference>
<dbReference type="SUPFAM" id="SSF82199">
    <property type="entry name" value="SET domain"/>
    <property type="match status" value="1"/>
</dbReference>
<dbReference type="InParanoid" id="A0A2R5G9C1"/>
<dbReference type="GO" id="GO:0016279">
    <property type="term" value="F:protein-lysine N-methyltransferase activity"/>
    <property type="evidence" value="ECO:0007669"/>
    <property type="project" value="TreeGrafter"/>
</dbReference>
<dbReference type="AlphaFoldDB" id="A0A2R5G9C1"/>
<dbReference type="CDD" id="cd10527">
    <property type="entry name" value="SET_LSMT"/>
    <property type="match status" value="1"/>
</dbReference>
<evidence type="ECO:0000313" key="3">
    <source>
        <dbReference type="Proteomes" id="UP000241890"/>
    </source>
</evidence>
<name>A0A2R5G9C1_9STRA</name>
<keyword evidence="2" id="KW-0808">Transferase</keyword>
<feature type="domain" description="SET" evidence="1">
    <location>
        <begin position="8"/>
        <end position="283"/>
    </location>
</feature>
<evidence type="ECO:0000259" key="1">
    <source>
        <dbReference type="PROSITE" id="PS50280"/>
    </source>
</evidence>
<protein>
    <submittedName>
        <fullName evidence="2">Histone-lysine N-methyltransferase setd3</fullName>
    </submittedName>
</protein>
<keyword evidence="3" id="KW-1185">Reference proteome</keyword>
<dbReference type="EMBL" id="BEYU01000028">
    <property type="protein sequence ID" value="GBG27145.1"/>
    <property type="molecule type" value="Genomic_DNA"/>
</dbReference>
<dbReference type="InterPro" id="IPR050600">
    <property type="entry name" value="SETD3_SETD6_MTase"/>
</dbReference>
<dbReference type="GO" id="GO:0032259">
    <property type="term" value="P:methylation"/>
    <property type="evidence" value="ECO:0007669"/>
    <property type="project" value="UniProtKB-KW"/>
</dbReference>
<organism evidence="2 3">
    <name type="scientific">Hondaea fermentalgiana</name>
    <dbReference type="NCBI Taxonomy" id="2315210"/>
    <lineage>
        <taxon>Eukaryota</taxon>
        <taxon>Sar</taxon>
        <taxon>Stramenopiles</taxon>
        <taxon>Bigyra</taxon>
        <taxon>Labyrinthulomycetes</taxon>
        <taxon>Thraustochytrida</taxon>
        <taxon>Thraustochytriidae</taxon>
        <taxon>Hondaea</taxon>
    </lineage>
</organism>
<dbReference type="PANTHER" id="PTHR13271:SF151">
    <property type="entry name" value="SET DOMAIN-CONTAINING PROTEIN 4"/>
    <property type="match status" value="1"/>
</dbReference>
<gene>
    <name evidence="2" type="ORF">FCC1311_033682</name>
</gene>
<evidence type="ECO:0000313" key="2">
    <source>
        <dbReference type="EMBL" id="GBG27145.1"/>
    </source>
</evidence>
<dbReference type="PANTHER" id="PTHR13271">
    <property type="entry name" value="UNCHARACTERIZED PUTATIVE METHYLTRANSFERASE"/>
    <property type="match status" value="1"/>
</dbReference>
<comment type="caution">
    <text evidence="2">The sequence shown here is derived from an EMBL/GenBank/DDBJ whole genome shotgun (WGS) entry which is preliminary data.</text>
</comment>
<dbReference type="OrthoDB" id="341421at2759"/>
<sequence length="396" mass="43256">MSLAAAKRLLEQARTQGARVGSVTVESADGMGLGLVATRKLRAGQPVLRLPESLWRPLSADEAYVQLKDRHPALLDDLMDFAQAQDIPMQSRLLLVGSVCFVLHLLREIAAPSSEATALHLNAMPKSVSTPLFWDATQMARLQASPLVSKISERRQLIDSIFTHVVEPHVGAMPEANVTPSNFSFAWSLLLSRAISDLRSRMPFTLPPVLDMMNHVSAANASQISSFLPHSALGSEPTATVSPMSADVPQGKCQHWFDHLSSSFVVAPLQDVPEGSQLFISYGDLSNADLLRLYGFTMEANAFDGVDFLVSTPTGPARHRCRIDGSLEYPQDGPRVDPLTLERSLSRCLEAYESSARDDLSFLKTQVRASQDVIDATRVRLGEKQSLERALAALQS</sequence>
<dbReference type="InterPro" id="IPR001214">
    <property type="entry name" value="SET_dom"/>
</dbReference>
<dbReference type="Gene3D" id="3.90.1410.10">
    <property type="entry name" value="set domain protein methyltransferase, domain 1"/>
    <property type="match status" value="1"/>
</dbReference>